<keyword evidence="4 6" id="KW-1133">Transmembrane helix</keyword>
<dbReference type="EMBL" id="CP015839">
    <property type="protein sequence ID" value="ANG63463.1"/>
    <property type="molecule type" value="Genomic_DNA"/>
</dbReference>
<accession>A0A1A9F149</accession>
<evidence type="ECO:0000313" key="7">
    <source>
        <dbReference type="EMBL" id="ANG63463.1"/>
    </source>
</evidence>
<evidence type="ECO:0000256" key="2">
    <source>
        <dbReference type="ARBA" id="ARBA00022475"/>
    </source>
</evidence>
<dbReference type="Proteomes" id="UP000078070">
    <property type="component" value="Chromosome"/>
</dbReference>
<evidence type="ECO:0000256" key="3">
    <source>
        <dbReference type="ARBA" id="ARBA00022692"/>
    </source>
</evidence>
<evidence type="ECO:0000256" key="1">
    <source>
        <dbReference type="ARBA" id="ARBA00004651"/>
    </source>
</evidence>
<dbReference type="PANTHER" id="PTHR30086:SF20">
    <property type="entry name" value="ARGININE EXPORTER PROTEIN ARGO-RELATED"/>
    <property type="match status" value="1"/>
</dbReference>
<dbReference type="GO" id="GO:0015171">
    <property type="term" value="F:amino acid transmembrane transporter activity"/>
    <property type="evidence" value="ECO:0007669"/>
    <property type="project" value="TreeGrafter"/>
</dbReference>
<organism evidence="7 8">
    <name type="scientific">Marinobacterium aestuarii</name>
    <dbReference type="NCBI Taxonomy" id="1821621"/>
    <lineage>
        <taxon>Bacteria</taxon>
        <taxon>Pseudomonadati</taxon>
        <taxon>Pseudomonadota</taxon>
        <taxon>Gammaproteobacteria</taxon>
        <taxon>Oceanospirillales</taxon>
        <taxon>Oceanospirillaceae</taxon>
        <taxon>Marinobacterium</taxon>
    </lineage>
</organism>
<feature type="transmembrane region" description="Helical" evidence="6">
    <location>
        <begin position="75"/>
        <end position="94"/>
    </location>
</feature>
<evidence type="ECO:0000256" key="4">
    <source>
        <dbReference type="ARBA" id="ARBA00022989"/>
    </source>
</evidence>
<proteinExistence type="predicted"/>
<dbReference type="AlphaFoldDB" id="A0A1A9F149"/>
<keyword evidence="3 6" id="KW-0812">Transmembrane</keyword>
<keyword evidence="5 6" id="KW-0472">Membrane</keyword>
<protein>
    <submittedName>
        <fullName evidence="7">Threonine transporter RhtB</fullName>
    </submittedName>
</protein>
<dbReference type="PIRSF" id="PIRSF006324">
    <property type="entry name" value="LeuE"/>
    <property type="match status" value="1"/>
</dbReference>
<evidence type="ECO:0000256" key="6">
    <source>
        <dbReference type="SAM" id="Phobius"/>
    </source>
</evidence>
<keyword evidence="8" id="KW-1185">Reference proteome</keyword>
<dbReference type="STRING" id="1821621.A8C75_13940"/>
<feature type="transmembrane region" description="Helical" evidence="6">
    <location>
        <begin position="12"/>
        <end position="34"/>
    </location>
</feature>
<evidence type="ECO:0000313" key="8">
    <source>
        <dbReference type="Proteomes" id="UP000078070"/>
    </source>
</evidence>
<gene>
    <name evidence="7" type="ORF">A8C75_13940</name>
</gene>
<name>A0A1A9F149_9GAMM</name>
<keyword evidence="2" id="KW-1003">Cell membrane</keyword>
<dbReference type="PANTHER" id="PTHR30086">
    <property type="entry name" value="ARGININE EXPORTER PROTEIN ARGO"/>
    <property type="match status" value="1"/>
</dbReference>
<feature type="transmembrane region" description="Helical" evidence="6">
    <location>
        <begin position="164"/>
        <end position="187"/>
    </location>
</feature>
<dbReference type="KEGG" id="mars:A8C75_13940"/>
<comment type="subcellular location">
    <subcellularLocation>
        <location evidence="1">Cell membrane</location>
        <topology evidence="1">Multi-pass membrane protein</topology>
    </subcellularLocation>
</comment>
<evidence type="ECO:0000256" key="5">
    <source>
        <dbReference type="ARBA" id="ARBA00023136"/>
    </source>
</evidence>
<feature type="transmembrane region" description="Helical" evidence="6">
    <location>
        <begin position="199"/>
        <end position="217"/>
    </location>
</feature>
<dbReference type="InterPro" id="IPR001123">
    <property type="entry name" value="LeuE-type"/>
</dbReference>
<reference evidence="7 8" key="2">
    <citation type="journal article" date="2018" name="Int. J. Syst. Evol. Microbiol.">
        <title>Marinobacterium aestuarii sp. nov., a benzene-degrading marine bacterium isolated from estuary sediment.</title>
        <authorList>
            <person name="Bae S.S."/>
            <person name="Jung J."/>
            <person name="Chung D."/>
            <person name="Baek K."/>
        </authorList>
    </citation>
    <scope>NUCLEOTIDE SEQUENCE [LARGE SCALE GENOMIC DNA]</scope>
    <source>
        <strain evidence="7 8">ST58-10</strain>
    </source>
</reference>
<dbReference type="GO" id="GO:0005886">
    <property type="term" value="C:plasma membrane"/>
    <property type="evidence" value="ECO:0007669"/>
    <property type="project" value="UniProtKB-SubCell"/>
</dbReference>
<feature type="transmembrane region" description="Helical" evidence="6">
    <location>
        <begin position="135"/>
        <end position="152"/>
    </location>
</feature>
<sequence length="220" mass="23386">MGVLRVSDLVELLPAIVALTLLSVSPGLDTLLTVRNAARGGVADGVVTSFGICSGLFVHAVLSALGISVLLMQSAVLFGALKMAGAAYLTWLGWGSLRQALRGRGQQAAADSVQAVTQQQVSFWRCGREGLLSNLLNPKTIIFYMAFLPQFIDPAGAVLPQALLLAAIHFVIAMSWQSLLALLTCRVRGWVRLPMLRRLCHGVTGLVMVALGVRLALAKI</sequence>
<feature type="transmembrane region" description="Helical" evidence="6">
    <location>
        <begin position="46"/>
        <end position="69"/>
    </location>
</feature>
<dbReference type="Pfam" id="PF01810">
    <property type="entry name" value="LysE"/>
    <property type="match status" value="1"/>
</dbReference>
<reference evidence="8" key="1">
    <citation type="submission" date="2016-05" db="EMBL/GenBank/DDBJ databases">
        <authorList>
            <person name="Baek K."/>
            <person name="Yang S.-J."/>
        </authorList>
    </citation>
    <scope>NUCLEOTIDE SEQUENCE [LARGE SCALE GENOMIC DNA]</scope>
    <source>
        <strain evidence="8">ST58-10</strain>
    </source>
</reference>